<evidence type="ECO:0000256" key="8">
    <source>
        <dbReference type="SAM" id="Phobius"/>
    </source>
</evidence>
<proteinExistence type="inferred from homology"/>
<reference evidence="12" key="1">
    <citation type="submission" date="2023-07" db="EMBL/GenBank/DDBJ databases">
        <title>30 novel species of actinomycetes from the DSMZ collection.</title>
        <authorList>
            <person name="Nouioui I."/>
        </authorList>
    </citation>
    <scope>NUCLEOTIDE SEQUENCE [LARGE SCALE GENOMIC DNA]</scope>
    <source>
        <strain evidence="12">DSM 44917</strain>
    </source>
</reference>
<comment type="similarity">
    <text evidence="6">Belongs to the ABC-4 integral membrane protein family.</text>
</comment>
<evidence type="ECO:0000256" key="5">
    <source>
        <dbReference type="ARBA" id="ARBA00023136"/>
    </source>
</evidence>
<organism evidence="11 12">
    <name type="scientific">Streptomyces boetiae</name>
    <dbReference type="NCBI Taxonomy" id="3075541"/>
    <lineage>
        <taxon>Bacteria</taxon>
        <taxon>Bacillati</taxon>
        <taxon>Actinomycetota</taxon>
        <taxon>Actinomycetes</taxon>
        <taxon>Kitasatosporales</taxon>
        <taxon>Streptomycetaceae</taxon>
        <taxon>Streptomyces</taxon>
    </lineage>
</organism>
<feature type="compositionally biased region" description="Gly residues" evidence="7">
    <location>
        <begin position="149"/>
        <end position="164"/>
    </location>
</feature>
<feature type="domain" description="ABC3 transporter permease C-terminal" evidence="9">
    <location>
        <begin position="331"/>
        <end position="479"/>
    </location>
</feature>
<sequence>MIFTYLRRELRRRRRAQFVIAAGLALGIALVVVVNAVSSGMQRAQEEVLRSLYGLGTDITVTPAFVPPEDGEFQRGPRFEFDAGDGEQSSDQLVAASPGTLDAADVERIAGVEGVSGAVGGLSLRSITIDGSFQRGEIQEVPGEQAVPGGPGIEGGGGQGGGPRMRVEGGGAEFGVDDFAVYGTDVTQPDLGPLAGAEITDGRALSAEDAEAEVALVDADHAAEEELAVGDTVTLRGTDFEVVGVTATEGEATAQVYLPLARAQELSGHEDEVTNVYVQAEDSQRLDAIETAIGGLVDDVEITTADDLAEEVSGSLSTAADLADGVGTWLSWLVLAVSFLVAGLMASAAVSRRVTEFGTLKALGWTRRRVTGQVMGESLVTGLAGGALGLGLGLLGAWTITALRPGLTAELASGGGPGAAGPGGPRPVIMGGGPEAAAETLDIGLTAPVSLSVLALAVGLAVLGGLIAGAFAASRAARLRPADALRRVA</sequence>
<dbReference type="Pfam" id="PF02687">
    <property type="entry name" value="FtsX"/>
    <property type="match status" value="1"/>
</dbReference>
<evidence type="ECO:0000256" key="1">
    <source>
        <dbReference type="ARBA" id="ARBA00004651"/>
    </source>
</evidence>
<evidence type="ECO:0000256" key="6">
    <source>
        <dbReference type="ARBA" id="ARBA00038076"/>
    </source>
</evidence>
<evidence type="ECO:0000313" key="12">
    <source>
        <dbReference type="Proteomes" id="UP001183388"/>
    </source>
</evidence>
<comment type="caution">
    <text evidence="11">The sequence shown here is derived from an EMBL/GenBank/DDBJ whole genome shotgun (WGS) entry which is preliminary data.</text>
</comment>
<keyword evidence="2" id="KW-1003">Cell membrane</keyword>
<accession>A0ABU2L9D5</accession>
<keyword evidence="3 8" id="KW-0812">Transmembrane</keyword>
<dbReference type="InterPro" id="IPR050250">
    <property type="entry name" value="Macrolide_Exporter_MacB"/>
</dbReference>
<keyword evidence="5 8" id="KW-0472">Membrane</keyword>
<dbReference type="RefSeq" id="WP_311631065.1">
    <property type="nucleotide sequence ID" value="NZ_JAVREN010000018.1"/>
</dbReference>
<keyword evidence="12" id="KW-1185">Reference proteome</keyword>
<feature type="domain" description="MacB-like periplasmic core" evidence="10">
    <location>
        <begin position="19"/>
        <end position="293"/>
    </location>
</feature>
<dbReference type="Proteomes" id="UP001183388">
    <property type="component" value="Unassembled WGS sequence"/>
</dbReference>
<gene>
    <name evidence="11" type="ORF">RM780_14225</name>
</gene>
<feature type="transmembrane region" description="Helical" evidence="8">
    <location>
        <begin position="451"/>
        <end position="473"/>
    </location>
</feature>
<comment type="subcellular location">
    <subcellularLocation>
        <location evidence="1">Cell membrane</location>
        <topology evidence="1">Multi-pass membrane protein</topology>
    </subcellularLocation>
</comment>
<evidence type="ECO:0000259" key="9">
    <source>
        <dbReference type="Pfam" id="PF02687"/>
    </source>
</evidence>
<dbReference type="EMBL" id="JAVREN010000018">
    <property type="protein sequence ID" value="MDT0308112.1"/>
    <property type="molecule type" value="Genomic_DNA"/>
</dbReference>
<evidence type="ECO:0000259" key="10">
    <source>
        <dbReference type="Pfam" id="PF12704"/>
    </source>
</evidence>
<dbReference type="InterPro" id="IPR003838">
    <property type="entry name" value="ABC3_permease_C"/>
</dbReference>
<feature type="transmembrane region" description="Helical" evidence="8">
    <location>
        <begin position="378"/>
        <end position="400"/>
    </location>
</feature>
<evidence type="ECO:0000256" key="4">
    <source>
        <dbReference type="ARBA" id="ARBA00022989"/>
    </source>
</evidence>
<feature type="transmembrane region" description="Helical" evidence="8">
    <location>
        <begin position="329"/>
        <end position="351"/>
    </location>
</feature>
<feature type="region of interest" description="Disordered" evidence="7">
    <location>
        <begin position="142"/>
        <end position="164"/>
    </location>
</feature>
<evidence type="ECO:0000256" key="7">
    <source>
        <dbReference type="SAM" id="MobiDB-lite"/>
    </source>
</evidence>
<keyword evidence="4 8" id="KW-1133">Transmembrane helix</keyword>
<evidence type="ECO:0000256" key="2">
    <source>
        <dbReference type="ARBA" id="ARBA00022475"/>
    </source>
</evidence>
<evidence type="ECO:0000256" key="3">
    <source>
        <dbReference type="ARBA" id="ARBA00022692"/>
    </source>
</evidence>
<evidence type="ECO:0000313" key="11">
    <source>
        <dbReference type="EMBL" id="MDT0308112.1"/>
    </source>
</evidence>
<protein>
    <submittedName>
        <fullName evidence="11">ABC transporter permease</fullName>
    </submittedName>
</protein>
<dbReference type="InterPro" id="IPR025857">
    <property type="entry name" value="MacB_PCD"/>
</dbReference>
<dbReference type="PANTHER" id="PTHR30572">
    <property type="entry name" value="MEMBRANE COMPONENT OF TRANSPORTER-RELATED"/>
    <property type="match status" value="1"/>
</dbReference>
<dbReference type="PANTHER" id="PTHR30572:SF4">
    <property type="entry name" value="ABC TRANSPORTER PERMEASE YTRF"/>
    <property type="match status" value="1"/>
</dbReference>
<name>A0ABU2L9D5_9ACTN</name>
<dbReference type="Pfam" id="PF12704">
    <property type="entry name" value="MacB_PCD"/>
    <property type="match status" value="1"/>
</dbReference>